<dbReference type="InterPro" id="IPR020846">
    <property type="entry name" value="MFS_dom"/>
</dbReference>
<dbReference type="Pfam" id="PF07690">
    <property type="entry name" value="MFS_1"/>
    <property type="match status" value="1"/>
</dbReference>
<feature type="transmembrane region" description="Helical" evidence="7">
    <location>
        <begin position="119"/>
        <end position="139"/>
    </location>
</feature>
<dbReference type="Proteomes" id="UP001271007">
    <property type="component" value="Unassembled WGS sequence"/>
</dbReference>
<dbReference type="EMBL" id="JAWDJX010000013">
    <property type="protein sequence ID" value="KAK3054181.1"/>
    <property type="molecule type" value="Genomic_DNA"/>
</dbReference>
<keyword evidence="4 7" id="KW-1133">Transmembrane helix</keyword>
<feature type="domain" description="Major facilitator superfamily (MFS) profile" evidence="8">
    <location>
        <begin position="22"/>
        <end position="541"/>
    </location>
</feature>
<keyword evidence="5 7" id="KW-0472">Membrane</keyword>
<feature type="transmembrane region" description="Helical" evidence="7">
    <location>
        <begin position="205"/>
        <end position="227"/>
    </location>
</feature>
<organism evidence="9 10">
    <name type="scientific">Extremus antarcticus</name>
    <dbReference type="NCBI Taxonomy" id="702011"/>
    <lineage>
        <taxon>Eukaryota</taxon>
        <taxon>Fungi</taxon>
        <taxon>Dikarya</taxon>
        <taxon>Ascomycota</taxon>
        <taxon>Pezizomycotina</taxon>
        <taxon>Dothideomycetes</taxon>
        <taxon>Dothideomycetidae</taxon>
        <taxon>Mycosphaerellales</taxon>
        <taxon>Extremaceae</taxon>
        <taxon>Extremus</taxon>
    </lineage>
</organism>
<evidence type="ECO:0000256" key="2">
    <source>
        <dbReference type="ARBA" id="ARBA00022448"/>
    </source>
</evidence>
<protein>
    <recommendedName>
        <fullName evidence="8">Major facilitator superfamily (MFS) profile domain-containing protein</fullName>
    </recommendedName>
</protein>
<keyword evidence="3 7" id="KW-0812">Transmembrane</keyword>
<dbReference type="GO" id="GO:0022857">
    <property type="term" value="F:transmembrane transporter activity"/>
    <property type="evidence" value="ECO:0007669"/>
    <property type="project" value="InterPro"/>
</dbReference>
<comment type="caution">
    <text evidence="9">The sequence shown here is derived from an EMBL/GenBank/DDBJ whole genome shotgun (WGS) entry which is preliminary data.</text>
</comment>
<keyword evidence="10" id="KW-1185">Reference proteome</keyword>
<evidence type="ECO:0000313" key="10">
    <source>
        <dbReference type="Proteomes" id="UP001271007"/>
    </source>
</evidence>
<feature type="transmembrane region" description="Helical" evidence="7">
    <location>
        <begin position="151"/>
        <end position="175"/>
    </location>
</feature>
<evidence type="ECO:0000256" key="7">
    <source>
        <dbReference type="SAM" id="Phobius"/>
    </source>
</evidence>
<dbReference type="InterPro" id="IPR011701">
    <property type="entry name" value="MFS"/>
</dbReference>
<evidence type="ECO:0000256" key="3">
    <source>
        <dbReference type="ARBA" id="ARBA00022692"/>
    </source>
</evidence>
<dbReference type="PANTHER" id="PTHR23504:SF6">
    <property type="entry name" value="MULTIDRUG TRANSPORTER, PUTATIVE (AFU_ORTHOLOGUE AFUA_4G08740)-RELATED"/>
    <property type="match status" value="1"/>
</dbReference>
<feature type="compositionally biased region" description="Polar residues" evidence="6">
    <location>
        <begin position="278"/>
        <end position="287"/>
    </location>
</feature>
<feature type="transmembrane region" description="Helical" evidence="7">
    <location>
        <begin position="94"/>
        <end position="113"/>
    </location>
</feature>
<keyword evidence="2" id="KW-0813">Transport</keyword>
<dbReference type="Gene3D" id="1.20.1250.20">
    <property type="entry name" value="MFS general substrate transporter like domains"/>
    <property type="match status" value="1"/>
</dbReference>
<feature type="transmembrane region" description="Helical" evidence="7">
    <location>
        <begin position="408"/>
        <end position="428"/>
    </location>
</feature>
<feature type="transmembrane region" description="Helical" evidence="7">
    <location>
        <begin position="317"/>
        <end position="341"/>
    </location>
</feature>
<comment type="subcellular location">
    <subcellularLocation>
        <location evidence="1">Membrane</location>
        <topology evidence="1">Multi-pass membrane protein</topology>
    </subcellularLocation>
</comment>
<feature type="transmembrane region" description="Helical" evidence="7">
    <location>
        <begin position="504"/>
        <end position="531"/>
    </location>
</feature>
<dbReference type="PANTHER" id="PTHR23504">
    <property type="entry name" value="MAJOR FACILITATOR SUPERFAMILY DOMAIN-CONTAINING PROTEIN 10"/>
    <property type="match status" value="1"/>
</dbReference>
<sequence length="564" mass="60955">MQPLPKPKKQIATWKQLPHKDQLAVLVMARLVEPLVQSSLQAYMFYQLKSFDETLPDATIAWQAGVLQASFSAGQTITAWMWGRAADTYGRKAALLLGSFGTLVSCLGFGFAQSFWSALVFRTFGGLVNGNIPVMRTMVSEIVKEKKFQARAFLLMPMCYNIGVIVGPMLGGLLADPVATYPRLFGPDSPLGGVHGVEWMNKWPYLAPNLASAFIVTLNILLISLFLDETLASARAYWNLVGRPFRRLADIVRTGSKSKSAGYAPVPDSEQAIPLVSPTETDSSRGPPTTHYAEHQGCEAPSNPPKLPFRRIWTANVLFTLLAHFATAFHIGTFNSLWFMFLSADRYEPDSTAATNAYHPHGPFVFTGGLNLPPMQVGTAMSILGVIGIVLQLLVYPRSNDNYGVLPLYRAFVYGFPIAYLLAPYLAIVPSTAAPPKPASGPLLWVALCVILGIFVVSRTFVLPATMILINNCSPHPSVLGTVHGVAQSVGSAARTMGPAIAGFLFGTGLNIGIVGLAWWVLAIAGALAVLTSMWVREGSGHEIILEGETRTENSLLSSSANRS</sequence>
<dbReference type="PRINTS" id="PR01035">
    <property type="entry name" value="TCRTETA"/>
</dbReference>
<evidence type="ECO:0000256" key="1">
    <source>
        <dbReference type="ARBA" id="ARBA00004141"/>
    </source>
</evidence>
<dbReference type="PROSITE" id="PS50850">
    <property type="entry name" value="MFS"/>
    <property type="match status" value="1"/>
</dbReference>
<evidence type="ECO:0000313" key="9">
    <source>
        <dbReference type="EMBL" id="KAK3054181.1"/>
    </source>
</evidence>
<proteinExistence type="predicted"/>
<dbReference type="InterPro" id="IPR001958">
    <property type="entry name" value="Tet-R_TetA/multi-R_MdtG-like"/>
</dbReference>
<gene>
    <name evidence="9" type="ORF">LTR09_004959</name>
</gene>
<dbReference type="SUPFAM" id="SSF103473">
    <property type="entry name" value="MFS general substrate transporter"/>
    <property type="match status" value="1"/>
</dbReference>
<accession>A0AAJ0DP46</accession>
<name>A0AAJ0DP46_9PEZI</name>
<feature type="region of interest" description="Disordered" evidence="6">
    <location>
        <begin position="276"/>
        <end position="301"/>
    </location>
</feature>
<evidence type="ECO:0000259" key="8">
    <source>
        <dbReference type="PROSITE" id="PS50850"/>
    </source>
</evidence>
<feature type="transmembrane region" description="Helical" evidence="7">
    <location>
        <begin position="443"/>
        <end position="462"/>
    </location>
</feature>
<evidence type="ECO:0000256" key="6">
    <source>
        <dbReference type="SAM" id="MobiDB-lite"/>
    </source>
</evidence>
<dbReference type="AlphaFoldDB" id="A0AAJ0DP46"/>
<dbReference type="GO" id="GO:0016020">
    <property type="term" value="C:membrane"/>
    <property type="evidence" value="ECO:0007669"/>
    <property type="project" value="UniProtKB-SubCell"/>
</dbReference>
<evidence type="ECO:0000256" key="5">
    <source>
        <dbReference type="ARBA" id="ARBA00023136"/>
    </source>
</evidence>
<dbReference type="InterPro" id="IPR036259">
    <property type="entry name" value="MFS_trans_sf"/>
</dbReference>
<reference evidence="9" key="1">
    <citation type="submission" date="2023-04" db="EMBL/GenBank/DDBJ databases">
        <title>Black Yeasts Isolated from many extreme environments.</title>
        <authorList>
            <person name="Coleine C."/>
            <person name="Stajich J.E."/>
            <person name="Selbmann L."/>
        </authorList>
    </citation>
    <scope>NUCLEOTIDE SEQUENCE</scope>
    <source>
        <strain evidence="9">CCFEE 5312</strain>
    </source>
</reference>
<feature type="transmembrane region" description="Helical" evidence="7">
    <location>
        <begin position="377"/>
        <end position="396"/>
    </location>
</feature>
<evidence type="ECO:0000256" key="4">
    <source>
        <dbReference type="ARBA" id="ARBA00022989"/>
    </source>
</evidence>